<accession>A0A1S2P6G3</accession>
<evidence type="ECO:0000256" key="1">
    <source>
        <dbReference type="SAM" id="MobiDB-lite"/>
    </source>
</evidence>
<reference evidence="2 3" key="1">
    <citation type="submission" date="2016-10" db="EMBL/GenBank/DDBJ databases">
        <title>Genome sequence of Streptomyces sp. MUSC 1.</title>
        <authorList>
            <person name="Lee L.-H."/>
            <person name="Ser H.-L."/>
            <person name="Law J.W.-F."/>
        </authorList>
    </citation>
    <scope>NUCLEOTIDE SEQUENCE [LARGE SCALE GENOMIC DNA]</scope>
    <source>
        <strain evidence="2 3">MUSC 1</strain>
    </source>
</reference>
<keyword evidence="3" id="KW-1185">Reference proteome</keyword>
<sequence>MRLNHLQDIPGGGGPDLAHSPDEKKAAADTLRKDIEPDTKKAGQQADDETGAVVKAFDAKDGHGWLTSTAVSKAHKTWGEQVQNFLNRLAGDESALRNNNTVLTGTDTGVAGTARKVSVFDTYSPPPKH</sequence>
<evidence type="ECO:0008006" key="4">
    <source>
        <dbReference type="Google" id="ProtNLM"/>
    </source>
</evidence>
<feature type="region of interest" description="Disordered" evidence="1">
    <location>
        <begin position="1"/>
        <end position="51"/>
    </location>
</feature>
<evidence type="ECO:0000313" key="3">
    <source>
        <dbReference type="Proteomes" id="UP000179642"/>
    </source>
</evidence>
<comment type="caution">
    <text evidence="2">The sequence shown here is derived from an EMBL/GenBank/DDBJ whole genome shotgun (WGS) entry which is preliminary data.</text>
</comment>
<feature type="compositionally biased region" description="Basic and acidic residues" evidence="1">
    <location>
        <begin position="19"/>
        <end position="41"/>
    </location>
</feature>
<dbReference type="AlphaFoldDB" id="A0A1S2P6G3"/>
<evidence type="ECO:0000313" key="2">
    <source>
        <dbReference type="EMBL" id="OIJ89403.1"/>
    </source>
</evidence>
<proteinExistence type="predicted"/>
<dbReference type="Proteomes" id="UP000179642">
    <property type="component" value="Unassembled WGS sequence"/>
</dbReference>
<dbReference type="EMBL" id="MLYO01000095">
    <property type="protein sequence ID" value="OIJ89403.1"/>
    <property type="molecule type" value="Genomic_DNA"/>
</dbReference>
<name>A0A1S2P6G3_9ACTN</name>
<organism evidence="2 3">
    <name type="scientific">Streptomyces monashensis</name>
    <dbReference type="NCBI Taxonomy" id="1678012"/>
    <lineage>
        <taxon>Bacteria</taxon>
        <taxon>Bacillati</taxon>
        <taxon>Actinomycetota</taxon>
        <taxon>Actinomycetes</taxon>
        <taxon>Kitasatosporales</taxon>
        <taxon>Streptomycetaceae</taxon>
        <taxon>Streptomyces</taxon>
    </lineage>
</organism>
<protein>
    <recommendedName>
        <fullName evidence="4">Bacterial CdiA-CT RNAse A domain-containing protein</fullName>
    </recommendedName>
</protein>
<gene>
    <name evidence="2" type="ORF">BIV23_41550</name>
</gene>